<proteinExistence type="predicted"/>
<dbReference type="CDD" id="cd00093">
    <property type="entry name" value="HTH_XRE"/>
    <property type="match status" value="1"/>
</dbReference>
<dbReference type="SMART" id="SM00530">
    <property type="entry name" value="HTH_XRE"/>
    <property type="match status" value="1"/>
</dbReference>
<keyword evidence="3" id="KW-1185">Reference proteome</keyword>
<evidence type="ECO:0000313" key="3">
    <source>
        <dbReference type="Proteomes" id="UP001596137"/>
    </source>
</evidence>
<comment type="caution">
    <text evidence="2">The sequence shown here is derived from an EMBL/GenBank/DDBJ whole genome shotgun (WGS) entry which is preliminary data.</text>
</comment>
<dbReference type="Pfam" id="PF19054">
    <property type="entry name" value="DUF5753"/>
    <property type="match status" value="1"/>
</dbReference>
<protein>
    <submittedName>
        <fullName evidence="2">Helix-turn-helix domain-containing protein</fullName>
    </submittedName>
</protein>
<accession>A0ABW1NGN0</accession>
<dbReference type="RefSeq" id="WP_380751977.1">
    <property type="nucleotide sequence ID" value="NZ_JBHSRF010000015.1"/>
</dbReference>
<sequence>MSPEKPLDPHESPRALFAFELRRHRHSAGLTQRQLGDRMGFSDSMITMVEATKRAPTRRFAELADEVLGLDGAMVRLYAATTWNKAPEHLRPWLEEEEDATVLRTWQPTIVPGLLQTQSYAQAILATWPSITGEELDERLSNRMQRQSILIRDNPPDLNAVIDEDVITHVIGDVAIMREQLEHLLKVASQPNVTIQLVPYAARPHCGQGGGFILAERNGVPYAAYADAQPFGRTFDNRRLIAELVRRYDAIRAEALPFKQSLRLIEEAVNQIGA</sequence>
<dbReference type="PROSITE" id="PS50943">
    <property type="entry name" value="HTH_CROC1"/>
    <property type="match status" value="1"/>
</dbReference>
<dbReference type="InterPro" id="IPR001387">
    <property type="entry name" value="Cro/C1-type_HTH"/>
</dbReference>
<organism evidence="2 3">
    <name type="scientific">Sphaerisporangium aureirubrum</name>
    <dbReference type="NCBI Taxonomy" id="1544736"/>
    <lineage>
        <taxon>Bacteria</taxon>
        <taxon>Bacillati</taxon>
        <taxon>Actinomycetota</taxon>
        <taxon>Actinomycetes</taxon>
        <taxon>Streptosporangiales</taxon>
        <taxon>Streptosporangiaceae</taxon>
        <taxon>Sphaerisporangium</taxon>
    </lineage>
</organism>
<dbReference type="InterPro" id="IPR010982">
    <property type="entry name" value="Lambda_DNA-bd_dom_sf"/>
</dbReference>
<dbReference type="EMBL" id="JBHSRF010000015">
    <property type="protein sequence ID" value="MFC6082286.1"/>
    <property type="molecule type" value="Genomic_DNA"/>
</dbReference>
<reference evidence="3" key="1">
    <citation type="journal article" date="2019" name="Int. J. Syst. Evol. Microbiol.">
        <title>The Global Catalogue of Microorganisms (GCM) 10K type strain sequencing project: providing services to taxonomists for standard genome sequencing and annotation.</title>
        <authorList>
            <consortium name="The Broad Institute Genomics Platform"/>
            <consortium name="The Broad Institute Genome Sequencing Center for Infectious Disease"/>
            <person name="Wu L."/>
            <person name="Ma J."/>
        </authorList>
    </citation>
    <scope>NUCLEOTIDE SEQUENCE [LARGE SCALE GENOMIC DNA]</scope>
    <source>
        <strain evidence="3">JCM 30346</strain>
    </source>
</reference>
<feature type="domain" description="HTH cro/C1-type" evidence="1">
    <location>
        <begin position="21"/>
        <end position="75"/>
    </location>
</feature>
<dbReference type="Gene3D" id="1.10.260.40">
    <property type="entry name" value="lambda repressor-like DNA-binding domains"/>
    <property type="match status" value="1"/>
</dbReference>
<gene>
    <name evidence="2" type="ORF">ACFP1K_14065</name>
</gene>
<evidence type="ECO:0000259" key="1">
    <source>
        <dbReference type="PROSITE" id="PS50943"/>
    </source>
</evidence>
<evidence type="ECO:0000313" key="2">
    <source>
        <dbReference type="EMBL" id="MFC6082286.1"/>
    </source>
</evidence>
<name>A0ABW1NGN0_9ACTN</name>
<dbReference type="Pfam" id="PF13560">
    <property type="entry name" value="HTH_31"/>
    <property type="match status" value="1"/>
</dbReference>
<dbReference type="SUPFAM" id="SSF47413">
    <property type="entry name" value="lambda repressor-like DNA-binding domains"/>
    <property type="match status" value="1"/>
</dbReference>
<dbReference type="InterPro" id="IPR043917">
    <property type="entry name" value="DUF5753"/>
</dbReference>
<dbReference type="Proteomes" id="UP001596137">
    <property type="component" value="Unassembled WGS sequence"/>
</dbReference>